<dbReference type="EMBL" id="KB822714">
    <property type="protein sequence ID" value="ETN44639.1"/>
    <property type="molecule type" value="Genomic_DNA"/>
</dbReference>
<gene>
    <name evidence="8" type="ORF">HMPREF1541_10309</name>
</gene>
<keyword evidence="9" id="KW-1185">Reference proteome</keyword>
<dbReference type="AlphaFoldDB" id="W2S9N9"/>
<evidence type="ECO:0000313" key="9">
    <source>
        <dbReference type="Proteomes" id="UP000030752"/>
    </source>
</evidence>
<dbReference type="InParanoid" id="W2S9N9"/>
<name>W2S9N9_CYPE1</name>
<dbReference type="FunCoup" id="W2S9N9">
    <property type="interactions" value="49"/>
</dbReference>
<dbReference type="HOGENOM" id="CLU_079101_0_0_1"/>
<keyword evidence="3 6" id="KW-1133">Transmembrane helix</keyword>
<dbReference type="InterPro" id="IPR007667">
    <property type="entry name" value="Hypoxia_induced_domain"/>
</dbReference>
<reference evidence="8 9" key="1">
    <citation type="submission" date="2013-03" db="EMBL/GenBank/DDBJ databases">
        <title>The Genome Sequence of Phialophora europaea CBS 101466.</title>
        <authorList>
            <consortium name="The Broad Institute Genomics Platform"/>
            <person name="Cuomo C."/>
            <person name="de Hoog S."/>
            <person name="Gorbushina A."/>
            <person name="Walker B."/>
            <person name="Young S.K."/>
            <person name="Zeng Q."/>
            <person name="Gargeya S."/>
            <person name="Fitzgerald M."/>
            <person name="Haas B."/>
            <person name="Abouelleil A."/>
            <person name="Allen A.W."/>
            <person name="Alvarado L."/>
            <person name="Arachchi H.M."/>
            <person name="Berlin A.M."/>
            <person name="Chapman S.B."/>
            <person name="Gainer-Dewar J."/>
            <person name="Goldberg J."/>
            <person name="Griggs A."/>
            <person name="Gujja S."/>
            <person name="Hansen M."/>
            <person name="Howarth C."/>
            <person name="Imamovic A."/>
            <person name="Ireland A."/>
            <person name="Larimer J."/>
            <person name="McCowan C."/>
            <person name="Murphy C."/>
            <person name="Pearson M."/>
            <person name="Poon T.W."/>
            <person name="Priest M."/>
            <person name="Roberts A."/>
            <person name="Saif S."/>
            <person name="Shea T."/>
            <person name="Sisk P."/>
            <person name="Sykes S."/>
            <person name="Wortman J."/>
            <person name="Nusbaum C."/>
            <person name="Birren B."/>
        </authorList>
    </citation>
    <scope>NUCLEOTIDE SEQUENCE [LARGE SCALE GENOMIC DNA]</scope>
    <source>
        <strain evidence="8 9">CBS 101466</strain>
    </source>
</reference>
<dbReference type="GO" id="GO:0033617">
    <property type="term" value="P:mitochondrial respiratory chain complex IV assembly"/>
    <property type="evidence" value="ECO:0007669"/>
    <property type="project" value="TreeGrafter"/>
</dbReference>
<evidence type="ECO:0000256" key="6">
    <source>
        <dbReference type="SAM" id="Phobius"/>
    </source>
</evidence>
<feature type="compositionally biased region" description="Basic residues" evidence="5">
    <location>
        <begin position="248"/>
        <end position="258"/>
    </location>
</feature>
<evidence type="ECO:0000256" key="1">
    <source>
        <dbReference type="ARBA" id="ARBA00004173"/>
    </source>
</evidence>
<feature type="compositionally biased region" description="Basic and acidic residues" evidence="5">
    <location>
        <begin position="206"/>
        <end position="247"/>
    </location>
</feature>
<keyword evidence="2 6" id="KW-0812">Transmembrane</keyword>
<feature type="region of interest" description="Disordered" evidence="5">
    <location>
        <begin position="206"/>
        <end position="287"/>
    </location>
</feature>
<accession>W2S9N9</accession>
<dbReference type="PANTHER" id="PTHR28018">
    <property type="entry name" value="RESPIRATORY SUPERCOMPLEX FACTOR 2, MITOCHONDRIAL"/>
    <property type="match status" value="1"/>
</dbReference>
<dbReference type="InterPro" id="IPR040153">
    <property type="entry name" value="Rcf2"/>
</dbReference>
<dbReference type="GO" id="GO:0005739">
    <property type="term" value="C:mitochondrion"/>
    <property type="evidence" value="ECO:0007669"/>
    <property type="project" value="UniProtKB-SubCell"/>
</dbReference>
<dbReference type="Proteomes" id="UP000030752">
    <property type="component" value="Unassembled WGS sequence"/>
</dbReference>
<dbReference type="GeneID" id="19977648"/>
<feature type="domain" description="HIG1" evidence="7">
    <location>
        <begin position="84"/>
        <end position="180"/>
    </location>
</feature>
<dbReference type="eggNOG" id="ENOG502QT50">
    <property type="taxonomic scope" value="Eukaryota"/>
</dbReference>
<evidence type="ECO:0000256" key="3">
    <source>
        <dbReference type="ARBA" id="ARBA00022989"/>
    </source>
</evidence>
<keyword evidence="4 6" id="KW-0472">Membrane</keyword>
<dbReference type="VEuPathDB" id="FungiDB:HMPREF1541_10309"/>
<protein>
    <recommendedName>
        <fullName evidence="7">HIG1 domain-containing protein</fullName>
    </recommendedName>
</protein>
<feature type="compositionally biased region" description="Basic and acidic residues" evidence="5">
    <location>
        <begin position="259"/>
        <end position="287"/>
    </location>
</feature>
<comment type="subcellular location">
    <subcellularLocation>
        <location evidence="1">Mitochondrion</location>
    </subcellularLocation>
</comment>
<dbReference type="RefSeq" id="XP_008713202.1">
    <property type="nucleotide sequence ID" value="XM_008714980.1"/>
</dbReference>
<evidence type="ECO:0000256" key="4">
    <source>
        <dbReference type="ARBA" id="ARBA00023136"/>
    </source>
</evidence>
<dbReference type="Pfam" id="PF04588">
    <property type="entry name" value="HIG_1_N"/>
    <property type="match status" value="1"/>
</dbReference>
<evidence type="ECO:0000256" key="2">
    <source>
        <dbReference type="ARBA" id="ARBA00022692"/>
    </source>
</evidence>
<dbReference type="OrthoDB" id="1915122at2759"/>
<evidence type="ECO:0000313" key="8">
    <source>
        <dbReference type="EMBL" id="ETN44639.1"/>
    </source>
</evidence>
<feature type="transmembrane region" description="Helical" evidence="6">
    <location>
        <begin position="21"/>
        <end position="44"/>
    </location>
</feature>
<dbReference type="PANTHER" id="PTHR28018:SF3">
    <property type="entry name" value="RESPIRATORY SUPERCOMPLEX FACTOR 2, MITOCHONDRIAL"/>
    <property type="match status" value="1"/>
</dbReference>
<dbReference type="PROSITE" id="PS51503">
    <property type="entry name" value="HIG1"/>
    <property type="match status" value="1"/>
</dbReference>
<evidence type="ECO:0000256" key="5">
    <source>
        <dbReference type="SAM" id="MobiDB-lite"/>
    </source>
</evidence>
<proteinExistence type="predicted"/>
<dbReference type="STRING" id="1220924.W2S9N9"/>
<sequence>MKILTKEEEAAHYRETLKGGAIGGFSGLGLGLAGVAIASGRYHFFRTLTLPLKAFLVTSAGTFGGIVAADHWSRKFEQDRNPIDREYQESQKEKREEQVAGKTFTQRAIDFGREERYKIVGGSWILSMVAAFSIVNRNKYLTGAQKLVQARVYAQFLTLGVLVASAAFEISDQRQQTGRWETVKYIDPSDPEHKRIIEKEVEVKQGFGGEKEDRSGRDRWKEMVDAEEQRLKGRQDDEKRWKKDAEKRHHSANGKKNGKKEQHDEDKEKSDSKAEDKKGEKAQDKKD</sequence>
<organism evidence="8 9">
    <name type="scientific">Cyphellophora europaea (strain CBS 101466)</name>
    <name type="common">Phialophora europaea</name>
    <dbReference type="NCBI Taxonomy" id="1220924"/>
    <lineage>
        <taxon>Eukaryota</taxon>
        <taxon>Fungi</taxon>
        <taxon>Dikarya</taxon>
        <taxon>Ascomycota</taxon>
        <taxon>Pezizomycotina</taxon>
        <taxon>Eurotiomycetes</taxon>
        <taxon>Chaetothyriomycetidae</taxon>
        <taxon>Chaetothyriales</taxon>
        <taxon>Cyphellophoraceae</taxon>
        <taxon>Cyphellophora</taxon>
    </lineage>
</organism>
<evidence type="ECO:0000259" key="7">
    <source>
        <dbReference type="PROSITE" id="PS51503"/>
    </source>
</evidence>